<evidence type="ECO:0000313" key="2">
    <source>
        <dbReference type="EMBL" id="TJY41729.1"/>
    </source>
</evidence>
<dbReference type="OrthoDB" id="2662662at2"/>
<accession>A0A4V5LS39</accession>
<sequence length="206" mass="22071">MFKWIGWAIRTVLTAVLLSFLCIWTTGYIVNSYMETLLKQLELPLQTQPFALSGIWGKLWGAAPPVPSKQAESTASASPSETKEAVSSPAPSASESESTPDSLEQQADEPSPAPSEDPAVVPVFGNQSGSSGLSEQQKLSLQTVMSKLNAEQLSELSALLEDGLTSEELAQAGDLLKPSLSAEEYKQMMDMLKTHAEAAKVPPHQP</sequence>
<feature type="region of interest" description="Disordered" evidence="1">
    <location>
        <begin position="67"/>
        <end position="137"/>
    </location>
</feature>
<feature type="compositionally biased region" description="Low complexity" evidence="1">
    <location>
        <begin position="71"/>
        <end position="102"/>
    </location>
</feature>
<evidence type="ECO:0000256" key="1">
    <source>
        <dbReference type="SAM" id="MobiDB-lite"/>
    </source>
</evidence>
<dbReference type="Proteomes" id="UP000309673">
    <property type="component" value="Unassembled WGS sequence"/>
</dbReference>
<feature type="compositionally biased region" description="Polar residues" evidence="1">
    <location>
        <begin position="125"/>
        <end position="137"/>
    </location>
</feature>
<name>A0A4V5LS39_9BACL</name>
<keyword evidence="3" id="KW-1185">Reference proteome</keyword>
<evidence type="ECO:0000313" key="3">
    <source>
        <dbReference type="Proteomes" id="UP000309673"/>
    </source>
</evidence>
<comment type="caution">
    <text evidence="2">The sequence shown here is derived from an EMBL/GenBank/DDBJ whole genome shotgun (WGS) entry which is preliminary data.</text>
</comment>
<organism evidence="2 3">
    <name type="scientific">Cohnella pontilimi</name>
    <dbReference type="NCBI Taxonomy" id="2564100"/>
    <lineage>
        <taxon>Bacteria</taxon>
        <taxon>Bacillati</taxon>
        <taxon>Bacillota</taxon>
        <taxon>Bacilli</taxon>
        <taxon>Bacillales</taxon>
        <taxon>Paenibacillaceae</taxon>
        <taxon>Cohnella</taxon>
    </lineage>
</organism>
<dbReference type="AlphaFoldDB" id="A0A4V5LS39"/>
<dbReference type="EMBL" id="SUPK01000005">
    <property type="protein sequence ID" value="TJY41729.1"/>
    <property type="molecule type" value="Genomic_DNA"/>
</dbReference>
<dbReference type="RefSeq" id="WP_136777864.1">
    <property type="nucleotide sequence ID" value="NZ_SUPK01000005.1"/>
</dbReference>
<protein>
    <submittedName>
        <fullName evidence="2">Uncharacterized protein</fullName>
    </submittedName>
</protein>
<gene>
    <name evidence="2" type="ORF">E5161_10970</name>
</gene>
<proteinExistence type="predicted"/>
<reference evidence="2 3" key="1">
    <citation type="submission" date="2019-04" db="EMBL/GenBank/DDBJ databases">
        <title>Cohnella sp. nov., isolated from soil.</title>
        <authorList>
            <person name="Kim W."/>
        </authorList>
    </citation>
    <scope>NUCLEOTIDE SEQUENCE [LARGE SCALE GENOMIC DNA]</scope>
    <source>
        <strain evidence="2 3">CAU 1483</strain>
    </source>
</reference>